<organism evidence="1">
    <name type="scientific">Phytophthora nicotianae</name>
    <name type="common">Potato buckeye rot agent</name>
    <name type="synonym">Phytophthora parasitica</name>
    <dbReference type="NCBI Taxonomy" id="4792"/>
    <lineage>
        <taxon>Eukaryota</taxon>
        <taxon>Sar</taxon>
        <taxon>Stramenopiles</taxon>
        <taxon>Oomycota</taxon>
        <taxon>Peronosporomycetes</taxon>
        <taxon>Peronosporales</taxon>
        <taxon>Peronosporaceae</taxon>
        <taxon>Phytophthora</taxon>
    </lineage>
</organism>
<feature type="non-terminal residue" evidence="1">
    <location>
        <position position="51"/>
    </location>
</feature>
<evidence type="ECO:0000313" key="1">
    <source>
        <dbReference type="EMBL" id="ETL33145.1"/>
    </source>
</evidence>
<protein>
    <submittedName>
        <fullName evidence="1">Uncharacterized protein</fullName>
    </submittedName>
</protein>
<dbReference type="Proteomes" id="UP000053864">
    <property type="component" value="Unassembled WGS sequence"/>
</dbReference>
<accession>W2IGG3</accession>
<dbReference type="EMBL" id="KI674613">
    <property type="protein sequence ID" value="ETL33145.1"/>
    <property type="molecule type" value="Genomic_DNA"/>
</dbReference>
<dbReference type="AlphaFoldDB" id="W2IGG3"/>
<reference evidence="1" key="1">
    <citation type="submission" date="2013-11" db="EMBL/GenBank/DDBJ databases">
        <title>The Genome Sequence of Phytophthora parasitica CJ05E6.</title>
        <authorList>
            <consortium name="The Broad Institute Genomics Platform"/>
            <person name="Russ C."/>
            <person name="Tyler B."/>
            <person name="Panabieres F."/>
            <person name="Shan W."/>
            <person name="Tripathy S."/>
            <person name="Grunwald N."/>
            <person name="Machado M."/>
            <person name="Johnson C.S."/>
            <person name="Arredondo F."/>
            <person name="Hong C."/>
            <person name="Coffey M."/>
            <person name="Young S.K."/>
            <person name="Zeng Q."/>
            <person name="Gargeya S."/>
            <person name="Fitzgerald M."/>
            <person name="Abouelleil A."/>
            <person name="Alvarado L."/>
            <person name="Chapman S.B."/>
            <person name="Gainer-Dewar J."/>
            <person name="Goldberg J."/>
            <person name="Griggs A."/>
            <person name="Gujja S."/>
            <person name="Hansen M."/>
            <person name="Howarth C."/>
            <person name="Imamovic A."/>
            <person name="Ireland A."/>
            <person name="Larimer J."/>
            <person name="McCowan C."/>
            <person name="Murphy C."/>
            <person name="Pearson M."/>
            <person name="Poon T.W."/>
            <person name="Priest M."/>
            <person name="Roberts A."/>
            <person name="Saif S."/>
            <person name="Shea T."/>
            <person name="Sykes S."/>
            <person name="Wortman J."/>
            <person name="Nusbaum C."/>
            <person name="Birren B."/>
        </authorList>
    </citation>
    <scope>NUCLEOTIDE SEQUENCE [LARGE SCALE GENOMIC DNA]</scope>
    <source>
        <strain evidence="1">CJ05E6</strain>
    </source>
</reference>
<proteinExistence type="predicted"/>
<dbReference type="VEuPathDB" id="FungiDB:PPTG_22347"/>
<gene>
    <name evidence="1" type="ORF">L916_14344</name>
</gene>
<name>W2IGG3_PHYNI</name>
<sequence length="51" mass="5634">MVVAVPPGTAYAHCRFGAVRLSKRDVLGYTTVRVPAPLRELRAQLEQRDAP</sequence>